<name>A0A4Y7K927_PAPSO</name>
<keyword evidence="2" id="KW-1185">Reference proteome</keyword>
<accession>A0A4Y7K927</accession>
<organism evidence="1 2">
    <name type="scientific">Papaver somniferum</name>
    <name type="common">Opium poppy</name>
    <dbReference type="NCBI Taxonomy" id="3469"/>
    <lineage>
        <taxon>Eukaryota</taxon>
        <taxon>Viridiplantae</taxon>
        <taxon>Streptophyta</taxon>
        <taxon>Embryophyta</taxon>
        <taxon>Tracheophyta</taxon>
        <taxon>Spermatophyta</taxon>
        <taxon>Magnoliopsida</taxon>
        <taxon>Ranunculales</taxon>
        <taxon>Papaveraceae</taxon>
        <taxon>Papaveroideae</taxon>
        <taxon>Papaver</taxon>
    </lineage>
</organism>
<sequence length="76" mass="8595">MMKVRVKKKAPILGCKMGGGPLLFRFHLPSFIFADLVNFDGLERHKKNTGVSREAKIDSMLWISECLQANLFTVDV</sequence>
<dbReference type="Proteomes" id="UP000316621">
    <property type="component" value="Chromosome 7"/>
</dbReference>
<evidence type="ECO:0000313" key="1">
    <source>
        <dbReference type="EMBL" id="RZC69854.1"/>
    </source>
</evidence>
<reference evidence="1 2" key="1">
    <citation type="journal article" date="2018" name="Science">
        <title>The opium poppy genome and morphinan production.</title>
        <authorList>
            <person name="Guo L."/>
            <person name="Winzer T."/>
            <person name="Yang X."/>
            <person name="Li Y."/>
            <person name="Ning Z."/>
            <person name="He Z."/>
            <person name="Teodor R."/>
            <person name="Lu Y."/>
            <person name="Bowser T.A."/>
            <person name="Graham I.A."/>
            <person name="Ye K."/>
        </authorList>
    </citation>
    <scope>NUCLEOTIDE SEQUENCE [LARGE SCALE GENOMIC DNA]</scope>
    <source>
        <strain evidence="2">cv. HN1</strain>
        <tissue evidence="1">Leaves</tissue>
    </source>
</reference>
<gene>
    <name evidence="1" type="ORF">C5167_032996</name>
</gene>
<dbReference type="Gramene" id="RZC69854">
    <property type="protein sequence ID" value="RZC69854"/>
    <property type="gene ID" value="C5167_032996"/>
</dbReference>
<protein>
    <submittedName>
        <fullName evidence="1">Uncharacterized protein</fullName>
    </submittedName>
</protein>
<dbReference type="AlphaFoldDB" id="A0A4Y7K927"/>
<proteinExistence type="predicted"/>
<dbReference type="EMBL" id="CM010721">
    <property type="protein sequence ID" value="RZC69854.1"/>
    <property type="molecule type" value="Genomic_DNA"/>
</dbReference>
<evidence type="ECO:0000313" key="2">
    <source>
        <dbReference type="Proteomes" id="UP000316621"/>
    </source>
</evidence>